<dbReference type="Pfam" id="PF01229">
    <property type="entry name" value="Glyco_hydro_39"/>
    <property type="match status" value="1"/>
</dbReference>
<dbReference type="GO" id="GO:0004553">
    <property type="term" value="F:hydrolase activity, hydrolyzing O-glycosyl compounds"/>
    <property type="evidence" value="ECO:0007669"/>
    <property type="project" value="InterPro"/>
</dbReference>
<feature type="signal peptide" evidence="5">
    <location>
        <begin position="1"/>
        <end position="22"/>
    </location>
</feature>
<keyword evidence="2" id="KW-0378">Hydrolase</keyword>
<dbReference type="InterPro" id="IPR051923">
    <property type="entry name" value="Glycosyl_Hydrolase_39"/>
</dbReference>
<protein>
    <submittedName>
        <fullName evidence="7">Xylan 1,4-beta-xylosidase</fullName>
    </submittedName>
</protein>
<accession>A0A1H5YH27</accession>
<dbReference type="InterPro" id="IPR000514">
    <property type="entry name" value="Glyco_hydro_39"/>
</dbReference>
<evidence type="ECO:0000256" key="5">
    <source>
        <dbReference type="SAM" id="SignalP"/>
    </source>
</evidence>
<keyword evidence="3" id="KW-0326">Glycosidase</keyword>
<dbReference type="PANTHER" id="PTHR12631">
    <property type="entry name" value="ALPHA-L-IDURONIDASE"/>
    <property type="match status" value="1"/>
</dbReference>
<dbReference type="RefSeq" id="WP_103933157.1">
    <property type="nucleotide sequence ID" value="NZ_FNVA01000003.1"/>
</dbReference>
<evidence type="ECO:0000313" key="8">
    <source>
        <dbReference type="Proteomes" id="UP000236728"/>
    </source>
</evidence>
<dbReference type="GO" id="GO:0005975">
    <property type="term" value="P:carbohydrate metabolic process"/>
    <property type="evidence" value="ECO:0007669"/>
    <property type="project" value="InterPro"/>
</dbReference>
<reference evidence="7 8" key="1">
    <citation type="submission" date="2016-10" db="EMBL/GenBank/DDBJ databases">
        <authorList>
            <person name="de Groot N.N."/>
        </authorList>
    </citation>
    <scope>NUCLEOTIDE SEQUENCE [LARGE SCALE GENOMIC DNA]</scope>
    <source>
        <strain evidence="7 8">DSM 22489</strain>
    </source>
</reference>
<dbReference type="PROSITE" id="PS01027">
    <property type="entry name" value="GLYCOSYL_HYDROL_F39"/>
    <property type="match status" value="1"/>
</dbReference>
<dbReference type="InterPro" id="IPR017853">
    <property type="entry name" value="GH"/>
</dbReference>
<evidence type="ECO:0000256" key="2">
    <source>
        <dbReference type="ARBA" id="ARBA00022801"/>
    </source>
</evidence>
<sequence>MTTLLRPLAAALLAMPATFALATPAMADAQQTIVIDTKAPAHAFPHLWELGFGSGRAALALRQSYRDDLEAVHAITGFQYVRFHAILHDELGVYNEDEHGNAIHNFTYVDQIYDGLLARGVKPIVEISFMPKKLAFNPDALHPFWYKQNVSPPKSMEKWDALISDLTQHLVARYGIDEVSTWYFEVWNEPNIDFWGGIPRDESYYDLYAHTARAIKGVSPRLRVGGPATAAAAWIPEFLAYTHENNVPVDFVSTHGYDDEPVDRLLGKDQPLRDKDIREEDRTCAAAAHVQQQIEHSATPNLPLLWTEWNVPGRDELRDTPYVGPALAEAIRTCDGHVKLLSYWTFSDVFEEGGVPLHPFEGQFGLRATGGINKPSFYDYALLHELGDERIANKAEDVIVTRRSDGSLSIAVWNLNEVGKPAAAKTVRLRFTGIPRDAAVSMQLVDDTHSNTRALYAAMGKPQYPTPAQVKELNEHSALEPAQTLHLEGDTLTLNLGTNALVLLRIQR</sequence>
<comment type="similarity">
    <text evidence="1">Belongs to the glycosyl hydrolase 39 family.</text>
</comment>
<dbReference type="SUPFAM" id="SSF51445">
    <property type="entry name" value="(Trans)glycosidases"/>
    <property type="match status" value="1"/>
</dbReference>
<dbReference type="InterPro" id="IPR049165">
    <property type="entry name" value="GH39_as"/>
</dbReference>
<evidence type="ECO:0000256" key="3">
    <source>
        <dbReference type="ARBA" id="ARBA00023295"/>
    </source>
</evidence>
<dbReference type="PANTHER" id="PTHR12631:SF10">
    <property type="entry name" value="BETA-XYLOSIDASE-LIKE PROTEIN-RELATED"/>
    <property type="match status" value="1"/>
</dbReference>
<dbReference type="OrthoDB" id="9776971at2"/>
<dbReference type="EMBL" id="FNVA01000003">
    <property type="protein sequence ID" value="SEG22985.1"/>
    <property type="molecule type" value="Genomic_DNA"/>
</dbReference>
<evidence type="ECO:0000313" key="7">
    <source>
        <dbReference type="EMBL" id="SEG22985.1"/>
    </source>
</evidence>
<dbReference type="InterPro" id="IPR049166">
    <property type="entry name" value="GH39_cat"/>
</dbReference>
<feature type="domain" description="Glycosyl hydrolases family 39 N-terminal catalytic" evidence="6">
    <location>
        <begin position="33"/>
        <end position="476"/>
    </location>
</feature>
<dbReference type="Gene3D" id="3.20.20.80">
    <property type="entry name" value="Glycosidases"/>
    <property type="match status" value="1"/>
</dbReference>
<evidence type="ECO:0000256" key="1">
    <source>
        <dbReference type="ARBA" id="ARBA00008875"/>
    </source>
</evidence>
<name>A0A1H5YH27_9BACT</name>
<dbReference type="Proteomes" id="UP000236728">
    <property type="component" value="Unassembled WGS sequence"/>
</dbReference>
<feature type="active site" description="Proton donor" evidence="4">
    <location>
        <position position="189"/>
    </location>
</feature>
<dbReference type="SUPFAM" id="SSF51011">
    <property type="entry name" value="Glycosyl hydrolase domain"/>
    <property type="match status" value="1"/>
</dbReference>
<dbReference type="Gene3D" id="2.60.40.1500">
    <property type="entry name" value="Glycosyl hydrolase domain, family 39"/>
    <property type="match status" value="1"/>
</dbReference>
<dbReference type="AlphaFoldDB" id="A0A1H5YH27"/>
<gene>
    <name evidence="7" type="ORF">SAMN05421819_2293</name>
</gene>
<organism evidence="7 8">
    <name type="scientific">Bryocella elongata</name>
    <dbReference type="NCBI Taxonomy" id="863522"/>
    <lineage>
        <taxon>Bacteria</taxon>
        <taxon>Pseudomonadati</taxon>
        <taxon>Acidobacteriota</taxon>
        <taxon>Terriglobia</taxon>
        <taxon>Terriglobales</taxon>
        <taxon>Acidobacteriaceae</taxon>
        <taxon>Bryocella</taxon>
    </lineage>
</organism>
<evidence type="ECO:0000256" key="4">
    <source>
        <dbReference type="PIRSR" id="PIRSR600514-1"/>
    </source>
</evidence>
<keyword evidence="5" id="KW-0732">Signal</keyword>
<proteinExistence type="inferred from homology"/>
<evidence type="ECO:0000259" key="6">
    <source>
        <dbReference type="Pfam" id="PF01229"/>
    </source>
</evidence>
<dbReference type="PRINTS" id="PR00745">
    <property type="entry name" value="GLHYDRLASE39"/>
</dbReference>
<feature type="chain" id="PRO_5009290517" evidence="5">
    <location>
        <begin position="23"/>
        <end position="508"/>
    </location>
</feature>
<keyword evidence="8" id="KW-1185">Reference proteome</keyword>